<proteinExistence type="predicted"/>
<protein>
    <submittedName>
        <fullName evidence="2">Gluconate 2-dehydrogenase subunit 3 family protein</fullName>
    </submittedName>
</protein>
<dbReference type="Proteomes" id="UP000502756">
    <property type="component" value="Chromosome"/>
</dbReference>
<keyword evidence="3" id="KW-1185">Reference proteome</keyword>
<name>A0A6M5Y9G0_9BACT</name>
<evidence type="ECO:0000256" key="1">
    <source>
        <dbReference type="SAM" id="SignalP"/>
    </source>
</evidence>
<evidence type="ECO:0000313" key="3">
    <source>
        <dbReference type="Proteomes" id="UP000502756"/>
    </source>
</evidence>
<reference evidence="2 3" key="1">
    <citation type="submission" date="2020-05" db="EMBL/GenBank/DDBJ databases">
        <title>Genome sequencing of Spirosoma sp. TS118.</title>
        <authorList>
            <person name="Lee J.-H."/>
            <person name="Jeong S."/>
            <person name="Zhao L."/>
            <person name="Jung J.-H."/>
            <person name="Kim M.-K."/>
            <person name="Lim S."/>
        </authorList>
    </citation>
    <scope>NUCLEOTIDE SEQUENCE [LARGE SCALE GENOMIC DNA]</scope>
    <source>
        <strain evidence="2 3">TS118</strain>
    </source>
</reference>
<sequence>MQRRSALKSLAVTFGGLVSLPAWASSWTPDSVGPVSLVSFDEETLLGEIVETFIPETSTPGAKSLKVHQFALRMIKDCYGESAQTTLQQGLALTETTAQQAYSKAFAACDAPQRLDVLSRMVASTDPAGKPFVDLAKRLTIQGYTNSEYYLVNVQKFTMAPGFYHGCVPVSKLAVNGTK</sequence>
<dbReference type="InterPro" id="IPR027056">
    <property type="entry name" value="Gluconate_2DH_su3"/>
</dbReference>
<accession>A0A6M5Y9G0</accession>
<dbReference type="RefSeq" id="WP_171739841.1">
    <property type="nucleotide sequence ID" value="NZ_CP053435.1"/>
</dbReference>
<feature type="chain" id="PRO_5027063894" evidence="1">
    <location>
        <begin position="25"/>
        <end position="179"/>
    </location>
</feature>
<gene>
    <name evidence="2" type="ORF">HNV11_11735</name>
</gene>
<keyword evidence="1" id="KW-0732">Signal</keyword>
<dbReference type="AlphaFoldDB" id="A0A6M5Y9G0"/>
<dbReference type="KEGG" id="stae:HNV11_11735"/>
<dbReference type="EMBL" id="CP053435">
    <property type="protein sequence ID" value="QJW89996.1"/>
    <property type="molecule type" value="Genomic_DNA"/>
</dbReference>
<organism evidence="2 3">
    <name type="scientific">Spirosoma taeanense</name>
    <dbReference type="NCBI Taxonomy" id="2735870"/>
    <lineage>
        <taxon>Bacteria</taxon>
        <taxon>Pseudomonadati</taxon>
        <taxon>Bacteroidota</taxon>
        <taxon>Cytophagia</taxon>
        <taxon>Cytophagales</taxon>
        <taxon>Cytophagaceae</taxon>
        <taxon>Spirosoma</taxon>
    </lineage>
</organism>
<evidence type="ECO:0000313" key="2">
    <source>
        <dbReference type="EMBL" id="QJW89996.1"/>
    </source>
</evidence>
<dbReference type="Pfam" id="PF13618">
    <property type="entry name" value="Gluconate_2-dh3"/>
    <property type="match status" value="1"/>
</dbReference>
<feature type="signal peptide" evidence="1">
    <location>
        <begin position="1"/>
        <end position="24"/>
    </location>
</feature>